<proteinExistence type="predicted"/>
<dbReference type="AlphaFoldDB" id="J9FXD4"/>
<protein>
    <recommendedName>
        <fullName evidence="2">Sigma-70 family RNA polymerase sigma factor</fullName>
    </recommendedName>
</protein>
<reference evidence="1" key="1">
    <citation type="journal article" date="2012" name="PLoS ONE">
        <title>Gene sets for utilization of primary and secondary nutrition supplies in the distal gut of endangered iberian lynx.</title>
        <authorList>
            <person name="Alcaide M."/>
            <person name="Messina E."/>
            <person name="Richter M."/>
            <person name="Bargiela R."/>
            <person name="Peplies J."/>
            <person name="Huws S.A."/>
            <person name="Newbold C.J."/>
            <person name="Golyshin P.N."/>
            <person name="Simon M.A."/>
            <person name="Lopez G."/>
            <person name="Yakimov M.M."/>
            <person name="Ferrer M."/>
        </authorList>
    </citation>
    <scope>NUCLEOTIDE SEQUENCE</scope>
</reference>
<comment type="caution">
    <text evidence="1">The sequence shown here is derived from an EMBL/GenBank/DDBJ whole genome shotgun (WGS) entry which is preliminary data.</text>
</comment>
<name>J9FXD4_9ZZZZ</name>
<sequence length="218" mass="25836">MPETAEKQTGGSTRNKNAYPCRPCITTQKNISMADKSAEKERLFNEWFTKSYDRLRRTLRRYGMLDEDNFHDTYLFVRRQVLVPGKNITDYDAYFIGCYKKAALVKIKRENRYAHPEDDFFLRCGEEAKFLSEDDLNGCERLVRDILRFVRQKFSYEEYRMFMLRFYEAQFSFKALAECMGISASAISQKVCRIVDAVRTHSGFAWRSQMLAMESFMY</sequence>
<dbReference type="EMBL" id="AMCI01003919">
    <property type="protein sequence ID" value="EJW99203.1"/>
    <property type="molecule type" value="Genomic_DNA"/>
</dbReference>
<organism evidence="1">
    <name type="scientific">gut metagenome</name>
    <dbReference type="NCBI Taxonomy" id="749906"/>
    <lineage>
        <taxon>unclassified sequences</taxon>
        <taxon>metagenomes</taxon>
        <taxon>organismal metagenomes</taxon>
    </lineage>
</organism>
<evidence type="ECO:0008006" key="2">
    <source>
        <dbReference type="Google" id="ProtNLM"/>
    </source>
</evidence>
<gene>
    <name evidence="1" type="ORF">EVA_12681</name>
</gene>
<evidence type="ECO:0000313" key="1">
    <source>
        <dbReference type="EMBL" id="EJW99203.1"/>
    </source>
</evidence>
<accession>J9FXD4</accession>